<evidence type="ECO:0000313" key="5">
    <source>
        <dbReference type="Proteomes" id="UP000449710"/>
    </source>
</evidence>
<dbReference type="PANTHER" id="PTHR43479">
    <property type="entry name" value="ACREF/ENVCD OPERON REPRESSOR-RELATED"/>
    <property type="match status" value="1"/>
</dbReference>
<evidence type="ECO:0000256" key="2">
    <source>
        <dbReference type="PROSITE-ProRule" id="PRU00335"/>
    </source>
</evidence>
<dbReference type="PROSITE" id="PS50977">
    <property type="entry name" value="HTH_TETR_2"/>
    <property type="match status" value="1"/>
</dbReference>
<dbReference type="InterPro" id="IPR001647">
    <property type="entry name" value="HTH_TetR"/>
</dbReference>
<feature type="DNA-binding region" description="H-T-H motif" evidence="2">
    <location>
        <begin position="29"/>
        <end position="48"/>
    </location>
</feature>
<protein>
    <submittedName>
        <fullName evidence="4">TetR/AcrR family transcriptional regulator</fullName>
    </submittedName>
</protein>
<dbReference type="PRINTS" id="PR00455">
    <property type="entry name" value="HTHTETR"/>
</dbReference>
<dbReference type="SUPFAM" id="SSF46689">
    <property type="entry name" value="Homeodomain-like"/>
    <property type="match status" value="1"/>
</dbReference>
<gene>
    <name evidence="4" type="ORF">ISALK_13085</name>
</gene>
<dbReference type="Gene3D" id="1.10.357.10">
    <property type="entry name" value="Tetracycline Repressor, domain 2"/>
    <property type="match status" value="1"/>
</dbReference>
<organism evidence="4 5">
    <name type="scientific">Isachenkonia alkalipeptolytica</name>
    <dbReference type="NCBI Taxonomy" id="2565777"/>
    <lineage>
        <taxon>Bacteria</taxon>
        <taxon>Bacillati</taxon>
        <taxon>Bacillota</taxon>
        <taxon>Clostridia</taxon>
        <taxon>Eubacteriales</taxon>
        <taxon>Clostridiaceae</taxon>
        <taxon>Isachenkonia</taxon>
    </lineage>
</organism>
<dbReference type="PANTHER" id="PTHR43479:SF11">
    <property type="entry name" value="ACREF_ENVCD OPERON REPRESSOR-RELATED"/>
    <property type="match status" value="1"/>
</dbReference>
<reference evidence="4 5" key="1">
    <citation type="submission" date="2019-04" db="EMBL/GenBank/DDBJ databases">
        <title>Isachenkonia alkalipeptolytica gen. nov. sp. nov. a new anaerobic, alkiliphilic organothrophic bacterium capable to reduce synthesized ferrihydrite isolated from a soda lake.</title>
        <authorList>
            <person name="Toshchakov S.V."/>
            <person name="Zavarzina D.G."/>
            <person name="Zhilina T.N."/>
            <person name="Kostrikina N.A."/>
            <person name="Kublanov I.V."/>
        </authorList>
    </citation>
    <scope>NUCLEOTIDE SEQUENCE [LARGE SCALE GENOMIC DNA]</scope>
    <source>
        <strain evidence="4 5">Z-1701</strain>
    </source>
</reference>
<dbReference type="InterPro" id="IPR050624">
    <property type="entry name" value="HTH-type_Tx_Regulator"/>
</dbReference>
<evidence type="ECO:0000313" key="4">
    <source>
        <dbReference type="EMBL" id="NBG89426.1"/>
    </source>
</evidence>
<dbReference type="RefSeq" id="WP_160723092.1">
    <property type="nucleotide sequence ID" value="NZ_SUMG01000024.1"/>
</dbReference>
<dbReference type="AlphaFoldDB" id="A0AA44BGM0"/>
<dbReference type="Proteomes" id="UP000449710">
    <property type="component" value="Unassembled WGS sequence"/>
</dbReference>
<evidence type="ECO:0000259" key="3">
    <source>
        <dbReference type="PROSITE" id="PS50977"/>
    </source>
</evidence>
<keyword evidence="5" id="KW-1185">Reference proteome</keyword>
<dbReference type="GO" id="GO:0003677">
    <property type="term" value="F:DNA binding"/>
    <property type="evidence" value="ECO:0007669"/>
    <property type="project" value="UniProtKB-UniRule"/>
</dbReference>
<evidence type="ECO:0000256" key="1">
    <source>
        <dbReference type="ARBA" id="ARBA00023125"/>
    </source>
</evidence>
<sequence>MPKIIENIEQKIFNAVVQLIRKHGYSAISMRMIAKESGIAVGTLYNYYSDKEELTTTVVYLSWRETLRNLEVILDKEEESRKKLHLFLERLYEEISQRRGIGSELMKHDLYKDEKFLEIQAEYTRIFRRLLKDLEEEEGKTFEEDFIKRIQKNLMLITINLVNEFIEEDQENMDYLKNVADKLL</sequence>
<dbReference type="Pfam" id="PF00440">
    <property type="entry name" value="TetR_N"/>
    <property type="match status" value="1"/>
</dbReference>
<dbReference type="InterPro" id="IPR009057">
    <property type="entry name" value="Homeodomain-like_sf"/>
</dbReference>
<name>A0AA44BGM0_9CLOT</name>
<accession>A0AA44BGM0</accession>
<proteinExistence type="predicted"/>
<comment type="caution">
    <text evidence="4">The sequence shown here is derived from an EMBL/GenBank/DDBJ whole genome shotgun (WGS) entry which is preliminary data.</text>
</comment>
<feature type="domain" description="HTH tetR-type" evidence="3">
    <location>
        <begin position="6"/>
        <end position="66"/>
    </location>
</feature>
<keyword evidence="1 2" id="KW-0238">DNA-binding</keyword>
<dbReference type="EMBL" id="SUMG01000024">
    <property type="protein sequence ID" value="NBG89426.1"/>
    <property type="molecule type" value="Genomic_DNA"/>
</dbReference>